<dbReference type="EMBL" id="CP035758">
    <property type="protein sequence ID" value="QBD82592.1"/>
    <property type="molecule type" value="Genomic_DNA"/>
</dbReference>
<dbReference type="SUPFAM" id="SSF48452">
    <property type="entry name" value="TPR-like"/>
    <property type="match status" value="1"/>
</dbReference>
<accession>A0A4P6K3Q4</accession>
<organism evidence="2 3">
    <name type="scientific">Ktedonosporobacter rubrisoli</name>
    <dbReference type="NCBI Taxonomy" id="2509675"/>
    <lineage>
        <taxon>Bacteria</taxon>
        <taxon>Bacillati</taxon>
        <taxon>Chloroflexota</taxon>
        <taxon>Ktedonobacteria</taxon>
        <taxon>Ktedonobacterales</taxon>
        <taxon>Ktedonosporobacteraceae</taxon>
        <taxon>Ktedonosporobacter</taxon>
    </lineage>
</organism>
<dbReference type="RefSeq" id="WP_129893661.1">
    <property type="nucleotide sequence ID" value="NZ_CP035758.1"/>
</dbReference>
<dbReference type="PROSITE" id="PS50943">
    <property type="entry name" value="HTH_CROC1"/>
    <property type="match status" value="1"/>
</dbReference>
<reference evidence="2 3" key="1">
    <citation type="submission" date="2019-01" db="EMBL/GenBank/DDBJ databases">
        <title>Ktedonosporobacter rubrisoli SCAWS-G2.</title>
        <authorList>
            <person name="Huang Y."/>
            <person name="Yan B."/>
        </authorList>
    </citation>
    <scope>NUCLEOTIDE SEQUENCE [LARGE SCALE GENOMIC DNA]</scope>
    <source>
        <strain evidence="2 3">SCAWS-G2</strain>
    </source>
</reference>
<evidence type="ECO:0000259" key="1">
    <source>
        <dbReference type="PROSITE" id="PS50943"/>
    </source>
</evidence>
<dbReference type="Proteomes" id="UP000290365">
    <property type="component" value="Chromosome"/>
</dbReference>
<evidence type="ECO:0000313" key="2">
    <source>
        <dbReference type="EMBL" id="QBD82592.1"/>
    </source>
</evidence>
<sequence length="377" mass="42470">MIKVQQYETNLRELIEENGYTFKEISEETGISLSALFIYARGERSIPHESRYKIARVIGCSVTDVVSKRQLQKEVSKKIVTDDLLTELEDELANRWNLYHTVGAKYAYLGLDTKLQELDKLAQFAEGTRWSNQALMLLAMGYQLQSCVLRDMMDYKQSHIAYQKAFDVARMLEDQELMVSALAREGVTLIQQEKPQEAVIYLVGALNLLDDHGSLVLRGYILQGISEAYAKVARADESWRSIEQAEKYQTECVCIQERSLIRGVTTASIAAQKGVNAVLLREHQRAITLIDESLKTYDTSLTRGYARLLIQKAEASLGLETIDACVHHALEALSLAKGAGSSKTIARVQTLHNCLQQSHWRKEPSVIRLGMALKGNR</sequence>
<dbReference type="Gene3D" id="1.25.40.10">
    <property type="entry name" value="Tetratricopeptide repeat domain"/>
    <property type="match status" value="1"/>
</dbReference>
<protein>
    <submittedName>
        <fullName evidence="2">XRE family transcriptional regulator</fullName>
    </submittedName>
</protein>
<name>A0A4P6K3Q4_KTERU</name>
<proteinExistence type="predicted"/>
<dbReference type="KEGG" id="kbs:EPA93_44165"/>
<dbReference type="InterPro" id="IPR010982">
    <property type="entry name" value="Lambda_DNA-bd_dom_sf"/>
</dbReference>
<gene>
    <name evidence="2" type="ORF">EPA93_44165</name>
</gene>
<dbReference type="Gene3D" id="1.10.260.40">
    <property type="entry name" value="lambda repressor-like DNA-binding domains"/>
    <property type="match status" value="1"/>
</dbReference>
<dbReference type="InterPro" id="IPR001387">
    <property type="entry name" value="Cro/C1-type_HTH"/>
</dbReference>
<keyword evidence="3" id="KW-1185">Reference proteome</keyword>
<feature type="domain" description="HTH cro/C1-type" evidence="1">
    <location>
        <begin position="11"/>
        <end position="65"/>
    </location>
</feature>
<evidence type="ECO:0000313" key="3">
    <source>
        <dbReference type="Proteomes" id="UP000290365"/>
    </source>
</evidence>
<dbReference type="SMART" id="SM00530">
    <property type="entry name" value="HTH_XRE"/>
    <property type="match status" value="1"/>
</dbReference>
<dbReference type="SUPFAM" id="SSF47413">
    <property type="entry name" value="lambda repressor-like DNA-binding domains"/>
    <property type="match status" value="1"/>
</dbReference>
<dbReference type="AlphaFoldDB" id="A0A4P6K3Q4"/>
<dbReference type="InterPro" id="IPR011990">
    <property type="entry name" value="TPR-like_helical_dom_sf"/>
</dbReference>
<dbReference type="GO" id="GO:0003677">
    <property type="term" value="F:DNA binding"/>
    <property type="evidence" value="ECO:0007669"/>
    <property type="project" value="InterPro"/>
</dbReference>
<dbReference type="CDD" id="cd00093">
    <property type="entry name" value="HTH_XRE"/>
    <property type="match status" value="1"/>
</dbReference>